<proteinExistence type="predicted"/>
<name>A0A914DGN8_9BILA</name>
<evidence type="ECO:0000313" key="1">
    <source>
        <dbReference type="Proteomes" id="UP000887540"/>
    </source>
</evidence>
<sequence>MAKKEDFISLFESIEDMACLLDEHWAIYSLDKEFAYFILFPNPVSSYNIINHQFLWQTYYEDALKIAKMPYKRFLTWSKSIEKNKNPPPTVMIQTSARSGSTLFGGMLHHEGYSVVYGEPPIFSVLVVGYVTKYWDEKRLKPKNIKEYAFCFYMGPYVLYRKHQDLFDMPIIWYDQVVNNTEETLASVFKAISQNKSGLEMPETLLESAKSRLEVDSQQGTYISREKMKNVYVTPKNEENMKRIYEFAEIFEIPKEWL</sequence>
<dbReference type="InterPro" id="IPR027417">
    <property type="entry name" value="P-loop_NTPase"/>
</dbReference>
<keyword evidence="1" id="KW-1185">Reference proteome</keyword>
<dbReference type="PANTHER" id="PTHR33844:SF1">
    <property type="entry name" value="SULFOTRANSFERASE DOMAIN-CONTAINING PROTEIN"/>
    <property type="match status" value="1"/>
</dbReference>
<organism evidence="1 2">
    <name type="scientific">Acrobeloides nanus</name>
    <dbReference type="NCBI Taxonomy" id="290746"/>
    <lineage>
        <taxon>Eukaryota</taxon>
        <taxon>Metazoa</taxon>
        <taxon>Ecdysozoa</taxon>
        <taxon>Nematoda</taxon>
        <taxon>Chromadorea</taxon>
        <taxon>Rhabditida</taxon>
        <taxon>Tylenchina</taxon>
        <taxon>Cephalobomorpha</taxon>
        <taxon>Cephaloboidea</taxon>
        <taxon>Cephalobidae</taxon>
        <taxon>Acrobeloides</taxon>
    </lineage>
</organism>
<reference evidence="2" key="1">
    <citation type="submission" date="2022-11" db="UniProtKB">
        <authorList>
            <consortium name="WormBaseParasite"/>
        </authorList>
    </citation>
    <scope>IDENTIFICATION</scope>
</reference>
<dbReference type="AlphaFoldDB" id="A0A914DGN8"/>
<evidence type="ECO:0000313" key="2">
    <source>
        <dbReference type="WBParaSite" id="ACRNAN_scaffold2676.g32515.t1"/>
    </source>
</evidence>
<dbReference type="SUPFAM" id="SSF52540">
    <property type="entry name" value="P-loop containing nucleoside triphosphate hydrolases"/>
    <property type="match status" value="1"/>
</dbReference>
<dbReference type="Proteomes" id="UP000887540">
    <property type="component" value="Unplaced"/>
</dbReference>
<dbReference type="PANTHER" id="PTHR33844">
    <property type="entry name" value="SULFOTRANSFER_1 DOMAIN-CONTAINING PROTEIN"/>
    <property type="match status" value="1"/>
</dbReference>
<protein>
    <submittedName>
        <fullName evidence="2">Sulfotransferase</fullName>
    </submittedName>
</protein>
<accession>A0A914DGN8</accession>
<dbReference type="WBParaSite" id="ACRNAN_scaffold2676.g32515.t1">
    <property type="protein sequence ID" value="ACRNAN_scaffold2676.g32515.t1"/>
    <property type="gene ID" value="ACRNAN_scaffold2676.g32515"/>
</dbReference>